<dbReference type="Gene3D" id="1.10.260.40">
    <property type="entry name" value="lambda repressor-like DNA-binding domains"/>
    <property type="match status" value="1"/>
</dbReference>
<dbReference type="Pfam" id="PF13443">
    <property type="entry name" value="HTH_26"/>
    <property type="match status" value="1"/>
</dbReference>
<dbReference type="AlphaFoldDB" id="A0A2K8KGX1"/>
<dbReference type="STRING" id="441209.GCA_001870665_01699"/>
<dbReference type="Proteomes" id="UP000228948">
    <property type="component" value="Chromosome"/>
</dbReference>
<evidence type="ECO:0000259" key="1">
    <source>
        <dbReference type="PROSITE" id="PS50943"/>
    </source>
</evidence>
<accession>A0A2K8KGX1</accession>
<evidence type="ECO:0000313" key="2">
    <source>
        <dbReference type="EMBL" id="ATX66048.1"/>
    </source>
</evidence>
<feature type="domain" description="HTH cro/C1-type" evidence="1">
    <location>
        <begin position="13"/>
        <end position="68"/>
    </location>
</feature>
<sequence>MIVEISEIFRANLLRVLQERKVSAASVSRKAGLNIRAVKDIEERRAKSPRILTVFKLAEALEVPPAELLGLEKCQCSNSSELSEAVEFFSSLSQEQREPLLAAIRQLIAVAK</sequence>
<keyword evidence="3" id="KW-1185">Reference proteome</keyword>
<name>A0A2K8KGX1_9RHOB</name>
<gene>
    <name evidence="2" type="ORF">BG454_09605</name>
</gene>
<dbReference type="SUPFAM" id="SSF47413">
    <property type="entry name" value="lambda repressor-like DNA-binding domains"/>
    <property type="match status" value="1"/>
</dbReference>
<dbReference type="InterPro" id="IPR001387">
    <property type="entry name" value="Cro/C1-type_HTH"/>
</dbReference>
<dbReference type="PROSITE" id="PS50943">
    <property type="entry name" value="HTH_CROC1"/>
    <property type="match status" value="1"/>
</dbReference>
<proteinExistence type="predicted"/>
<dbReference type="GO" id="GO:0003677">
    <property type="term" value="F:DNA binding"/>
    <property type="evidence" value="ECO:0007669"/>
    <property type="project" value="InterPro"/>
</dbReference>
<dbReference type="KEGG" id="rbg:BG454_09605"/>
<dbReference type="RefSeq" id="WP_071480571.1">
    <property type="nucleotide sequence ID" value="NZ_CP024899.1"/>
</dbReference>
<protein>
    <submittedName>
        <fullName evidence="2">XRE family transcriptional regulator</fullName>
    </submittedName>
</protein>
<dbReference type="EMBL" id="CP024899">
    <property type="protein sequence ID" value="ATX66048.1"/>
    <property type="molecule type" value="Genomic_DNA"/>
</dbReference>
<organism evidence="2 3">
    <name type="scientific">Roseinatronobacter bogoriensis subsp. barguzinensis</name>
    <dbReference type="NCBI Taxonomy" id="441209"/>
    <lineage>
        <taxon>Bacteria</taxon>
        <taxon>Pseudomonadati</taxon>
        <taxon>Pseudomonadota</taxon>
        <taxon>Alphaproteobacteria</taxon>
        <taxon>Rhodobacterales</taxon>
        <taxon>Paracoccaceae</taxon>
        <taxon>Roseinatronobacter</taxon>
    </lineage>
</organism>
<evidence type="ECO:0000313" key="3">
    <source>
        <dbReference type="Proteomes" id="UP000228948"/>
    </source>
</evidence>
<dbReference type="SMART" id="SM00530">
    <property type="entry name" value="HTH_XRE"/>
    <property type="match status" value="1"/>
</dbReference>
<dbReference type="InterPro" id="IPR010982">
    <property type="entry name" value="Lambda_DNA-bd_dom_sf"/>
</dbReference>
<reference evidence="2 3" key="1">
    <citation type="submission" date="2017-11" db="EMBL/GenBank/DDBJ databases">
        <title>Revised Sequence and Annotation of the Rhodobaca barguzinensis strain alga05 Genome.</title>
        <authorList>
            <person name="Kopejtka K."/>
            <person name="Tomasch J.M."/>
            <person name="Bunk B."/>
            <person name="Koblizek M."/>
        </authorList>
    </citation>
    <scope>NUCLEOTIDE SEQUENCE [LARGE SCALE GENOMIC DNA]</scope>
    <source>
        <strain evidence="3">alga05</strain>
    </source>
</reference>